<dbReference type="InterPro" id="IPR000595">
    <property type="entry name" value="cNMP-bd_dom"/>
</dbReference>
<keyword evidence="7" id="KW-1185">Reference proteome</keyword>
<sequence length="200" mass="22975">MIPEDILNAVGAELKSFSKGELLFTEGSEPLFYYQIKSGAIKMNNYNDDGKEYIQGIFETGKSFGEPPLLAKVPYPANAEAIVESKIWRLPKIEFISLLSNHPDIHITFTTLLASRLYYKAVMVSEISNQEPEHRILRIIDYMKKQSGNVDQRATQSYRVDLTRQQLADLTGLRVETVIRTIKKLENKGELYIKNRKVYR</sequence>
<accession>A0A5S5C1C5</accession>
<dbReference type="InterPro" id="IPR036390">
    <property type="entry name" value="WH_DNA-bd_sf"/>
</dbReference>
<comment type="caution">
    <text evidence="6">The sequence shown here is derived from an EMBL/GenBank/DDBJ whole genome shotgun (WGS) entry which is preliminary data.</text>
</comment>
<proteinExistence type="predicted"/>
<dbReference type="InterPro" id="IPR012318">
    <property type="entry name" value="HTH_CRP"/>
</dbReference>
<dbReference type="AlphaFoldDB" id="A0A5S5C1C5"/>
<dbReference type="GO" id="GO:0006355">
    <property type="term" value="P:regulation of DNA-templated transcription"/>
    <property type="evidence" value="ECO:0007669"/>
    <property type="project" value="InterPro"/>
</dbReference>
<dbReference type="OrthoDB" id="667966at2"/>
<dbReference type="Gene3D" id="2.60.120.10">
    <property type="entry name" value="Jelly Rolls"/>
    <property type="match status" value="1"/>
</dbReference>
<dbReference type="InterPro" id="IPR018490">
    <property type="entry name" value="cNMP-bd_dom_sf"/>
</dbReference>
<evidence type="ECO:0000256" key="3">
    <source>
        <dbReference type="ARBA" id="ARBA00023163"/>
    </source>
</evidence>
<dbReference type="EMBL" id="VNHU01000007">
    <property type="protein sequence ID" value="TYP72236.1"/>
    <property type="molecule type" value="Genomic_DNA"/>
</dbReference>
<keyword evidence="3" id="KW-0804">Transcription</keyword>
<organism evidence="6 7">
    <name type="scientific">Aquimarina intermedia</name>
    <dbReference type="NCBI Taxonomy" id="350814"/>
    <lineage>
        <taxon>Bacteria</taxon>
        <taxon>Pseudomonadati</taxon>
        <taxon>Bacteroidota</taxon>
        <taxon>Flavobacteriia</taxon>
        <taxon>Flavobacteriales</taxon>
        <taxon>Flavobacteriaceae</taxon>
        <taxon>Aquimarina</taxon>
    </lineage>
</organism>
<dbReference type="RefSeq" id="WP_148783112.1">
    <property type="nucleotide sequence ID" value="NZ_VNHU01000007.1"/>
</dbReference>
<dbReference type="GO" id="GO:0003677">
    <property type="term" value="F:DNA binding"/>
    <property type="evidence" value="ECO:0007669"/>
    <property type="project" value="UniProtKB-KW"/>
</dbReference>
<dbReference type="SMART" id="SM00419">
    <property type="entry name" value="HTH_CRP"/>
    <property type="match status" value="1"/>
</dbReference>
<dbReference type="Proteomes" id="UP000324376">
    <property type="component" value="Unassembled WGS sequence"/>
</dbReference>
<dbReference type="InterPro" id="IPR014710">
    <property type="entry name" value="RmlC-like_jellyroll"/>
</dbReference>
<evidence type="ECO:0000313" key="7">
    <source>
        <dbReference type="Proteomes" id="UP000324376"/>
    </source>
</evidence>
<gene>
    <name evidence="6" type="ORF">BD809_107121</name>
</gene>
<evidence type="ECO:0000256" key="2">
    <source>
        <dbReference type="ARBA" id="ARBA00023125"/>
    </source>
</evidence>
<feature type="domain" description="Cyclic nucleotide-binding" evidence="4">
    <location>
        <begin position="13"/>
        <end position="116"/>
    </location>
</feature>
<dbReference type="Pfam" id="PF13545">
    <property type="entry name" value="HTH_Crp_2"/>
    <property type="match status" value="1"/>
</dbReference>
<keyword evidence="2" id="KW-0238">DNA-binding</keyword>
<dbReference type="SMART" id="SM00100">
    <property type="entry name" value="cNMP"/>
    <property type="match status" value="1"/>
</dbReference>
<dbReference type="PROSITE" id="PS51063">
    <property type="entry name" value="HTH_CRP_2"/>
    <property type="match status" value="1"/>
</dbReference>
<reference evidence="6 7" key="1">
    <citation type="submission" date="2019-07" db="EMBL/GenBank/DDBJ databases">
        <title>Genomic Encyclopedia of Archaeal and Bacterial Type Strains, Phase II (KMG-II): from individual species to whole genera.</title>
        <authorList>
            <person name="Goeker M."/>
        </authorList>
    </citation>
    <scope>NUCLEOTIDE SEQUENCE [LARGE SCALE GENOMIC DNA]</scope>
    <source>
        <strain evidence="6 7">DSM 17527</strain>
    </source>
</reference>
<dbReference type="CDD" id="cd00038">
    <property type="entry name" value="CAP_ED"/>
    <property type="match status" value="1"/>
</dbReference>
<protein>
    <submittedName>
        <fullName evidence="6">CRP-like cAMP-binding protein</fullName>
    </submittedName>
</protein>
<evidence type="ECO:0000259" key="5">
    <source>
        <dbReference type="PROSITE" id="PS51063"/>
    </source>
</evidence>
<dbReference type="PROSITE" id="PS50042">
    <property type="entry name" value="CNMP_BINDING_3"/>
    <property type="match status" value="1"/>
</dbReference>
<evidence type="ECO:0000259" key="4">
    <source>
        <dbReference type="PROSITE" id="PS50042"/>
    </source>
</evidence>
<dbReference type="Pfam" id="PF00027">
    <property type="entry name" value="cNMP_binding"/>
    <property type="match status" value="1"/>
</dbReference>
<dbReference type="SUPFAM" id="SSF51206">
    <property type="entry name" value="cAMP-binding domain-like"/>
    <property type="match status" value="1"/>
</dbReference>
<evidence type="ECO:0000256" key="1">
    <source>
        <dbReference type="ARBA" id="ARBA00023015"/>
    </source>
</evidence>
<feature type="domain" description="HTH crp-type" evidence="5">
    <location>
        <begin position="130"/>
        <end position="200"/>
    </location>
</feature>
<dbReference type="PRINTS" id="PR00034">
    <property type="entry name" value="HTHCRP"/>
</dbReference>
<dbReference type="SUPFAM" id="SSF46785">
    <property type="entry name" value="Winged helix' DNA-binding domain"/>
    <property type="match status" value="1"/>
</dbReference>
<evidence type="ECO:0000313" key="6">
    <source>
        <dbReference type="EMBL" id="TYP72236.1"/>
    </source>
</evidence>
<keyword evidence="1" id="KW-0805">Transcription regulation</keyword>
<name>A0A5S5C1C5_9FLAO</name>